<reference evidence="3" key="1">
    <citation type="journal article" date="2016" name="Nature">
        <title>Genome evolution in the allotetraploid frog Xenopus laevis.</title>
        <authorList>
            <person name="Session A.M."/>
            <person name="Uno Y."/>
            <person name="Kwon T."/>
            <person name="Chapman J.A."/>
            <person name="Toyoda A."/>
            <person name="Takahashi S."/>
            <person name="Fukui A."/>
            <person name="Hikosaka A."/>
            <person name="Suzuki A."/>
            <person name="Kondo M."/>
            <person name="van Heeringen S.J."/>
            <person name="Quigley I."/>
            <person name="Heinz S."/>
            <person name="Ogino H."/>
            <person name="Ochi H."/>
            <person name="Hellsten U."/>
            <person name="Lyons J.B."/>
            <person name="Simakov O."/>
            <person name="Putnam N."/>
            <person name="Stites J."/>
            <person name="Kuroki Y."/>
            <person name="Tanaka T."/>
            <person name="Michiue T."/>
            <person name="Watanabe M."/>
            <person name="Bogdanovic O."/>
            <person name="Lister R."/>
            <person name="Georgiou G."/>
            <person name="Paranjpe S.S."/>
            <person name="van Kruijsbergen I."/>
            <person name="Shu S."/>
            <person name="Carlson J."/>
            <person name="Kinoshita T."/>
            <person name="Ohta Y."/>
            <person name="Mawaribuchi S."/>
            <person name="Jenkins J."/>
            <person name="Grimwood J."/>
            <person name="Schmutz J."/>
            <person name="Mitros T."/>
            <person name="Mozaffari S.V."/>
            <person name="Suzuki Y."/>
            <person name="Haramoto Y."/>
            <person name="Yamamoto T.S."/>
            <person name="Takagi C."/>
            <person name="Heald R."/>
            <person name="Miller K."/>
            <person name="Haudenschild C."/>
            <person name="Kitzman J."/>
            <person name="Nakayama T."/>
            <person name="Izutsu Y."/>
            <person name="Robert J."/>
            <person name="Fortriede J."/>
            <person name="Burns K."/>
            <person name="Lotay V."/>
            <person name="Karimi K."/>
            <person name="Yasuoka Y."/>
            <person name="Dichmann D.S."/>
            <person name="Flajnik M.F."/>
            <person name="Houston D.W."/>
            <person name="Shendure J."/>
            <person name="DuPasquier L."/>
            <person name="Vize P.D."/>
            <person name="Zorn A.M."/>
            <person name="Ito M."/>
            <person name="Marcotte E.M."/>
            <person name="Wallingford J.B."/>
            <person name="Ito Y."/>
            <person name="Asashima M."/>
            <person name="Ueno N."/>
            <person name="Matsuda Y."/>
            <person name="Veenstra G.J."/>
            <person name="Fujiyama A."/>
            <person name="Harland R.M."/>
            <person name="Taira M."/>
            <person name="Rokhsar D.S."/>
        </authorList>
    </citation>
    <scope>NUCLEOTIDE SEQUENCE [LARGE SCALE GENOMIC DNA]</scope>
    <source>
        <strain evidence="3">J</strain>
    </source>
</reference>
<keyword evidence="1" id="KW-0175">Coiled coil</keyword>
<proteinExistence type="predicted"/>
<sequence length="149" mass="17267">MDSETEICTEPPPQQYQVQDLMQMLGLLLDQKLASIQESMPEILQQVTNQTQRITNAQQRISTLEDELDKTQKILDTQQREITILADKVDLENRIKGANTQSNFLIERFHRIGLPPTADSNRPRQVVLKLLNYTDKMNILSSYRKKNNL</sequence>
<feature type="coiled-coil region" evidence="1">
    <location>
        <begin position="47"/>
        <end position="81"/>
    </location>
</feature>
<gene>
    <name evidence="2" type="ORF">XELAEV_18026984mg</name>
</gene>
<dbReference type="Gene3D" id="3.30.70.1820">
    <property type="entry name" value="L1 transposable element, RRM domain"/>
    <property type="match status" value="1"/>
</dbReference>
<organism evidence="2 3">
    <name type="scientific">Xenopus laevis</name>
    <name type="common">African clawed frog</name>
    <dbReference type="NCBI Taxonomy" id="8355"/>
    <lineage>
        <taxon>Eukaryota</taxon>
        <taxon>Metazoa</taxon>
        <taxon>Chordata</taxon>
        <taxon>Craniata</taxon>
        <taxon>Vertebrata</taxon>
        <taxon>Euteleostomi</taxon>
        <taxon>Amphibia</taxon>
        <taxon>Batrachia</taxon>
        <taxon>Anura</taxon>
        <taxon>Pipoidea</taxon>
        <taxon>Pipidae</taxon>
        <taxon>Xenopodinae</taxon>
        <taxon>Xenopus</taxon>
        <taxon>Xenopus</taxon>
    </lineage>
</organism>
<evidence type="ECO:0000313" key="2">
    <source>
        <dbReference type="EMBL" id="OCT80169.1"/>
    </source>
</evidence>
<dbReference type="Proteomes" id="UP000694892">
    <property type="component" value="Chromosome 5L"/>
</dbReference>
<dbReference type="AlphaFoldDB" id="A0A974CUQ9"/>
<name>A0A974CUQ9_XENLA</name>
<dbReference type="EMBL" id="CM004474">
    <property type="protein sequence ID" value="OCT80169.1"/>
    <property type="molecule type" value="Genomic_DNA"/>
</dbReference>
<protein>
    <submittedName>
        <fullName evidence="2">Uncharacterized protein</fullName>
    </submittedName>
</protein>
<evidence type="ECO:0000313" key="3">
    <source>
        <dbReference type="Proteomes" id="UP000694892"/>
    </source>
</evidence>
<evidence type="ECO:0000256" key="1">
    <source>
        <dbReference type="SAM" id="Coils"/>
    </source>
</evidence>
<accession>A0A974CUQ9</accession>
<dbReference type="SUPFAM" id="SSF57997">
    <property type="entry name" value="Tropomyosin"/>
    <property type="match status" value="1"/>
</dbReference>